<comment type="catalytic activity">
    <reaction evidence="4">
        <text>glycyl-tRNA(Ala) + H2O = tRNA(Ala) + glycine + H(+)</text>
        <dbReference type="Rhea" id="RHEA:53744"/>
        <dbReference type="Rhea" id="RHEA-COMP:9657"/>
        <dbReference type="Rhea" id="RHEA-COMP:13640"/>
        <dbReference type="ChEBI" id="CHEBI:15377"/>
        <dbReference type="ChEBI" id="CHEBI:15378"/>
        <dbReference type="ChEBI" id="CHEBI:57305"/>
        <dbReference type="ChEBI" id="CHEBI:78442"/>
        <dbReference type="ChEBI" id="CHEBI:78522"/>
        <dbReference type="EC" id="3.1.1.96"/>
    </reaction>
</comment>
<evidence type="ECO:0000313" key="8">
    <source>
        <dbReference type="Proteomes" id="UP001516464"/>
    </source>
</evidence>
<dbReference type="InterPro" id="IPR003732">
    <property type="entry name" value="Daa-tRNA_deacyls_DTD"/>
</dbReference>
<keyword evidence="6" id="KW-0963">Cytoplasm</keyword>
<dbReference type="SUPFAM" id="SSF69500">
    <property type="entry name" value="DTD-like"/>
    <property type="match status" value="1"/>
</dbReference>
<accession>A0ABQ7I1C7</accession>
<evidence type="ECO:0000256" key="6">
    <source>
        <dbReference type="RuleBase" id="RU003470"/>
    </source>
</evidence>
<dbReference type="PANTHER" id="PTHR10472:SF5">
    <property type="entry name" value="D-AMINOACYL-TRNA DEACYLASE 1"/>
    <property type="match status" value="1"/>
</dbReference>
<evidence type="ECO:0000256" key="3">
    <source>
        <dbReference type="ARBA" id="ARBA00020007"/>
    </source>
</evidence>
<dbReference type="Gene3D" id="3.50.80.10">
    <property type="entry name" value="D-tyrosyl-tRNA(Tyr) deacylase"/>
    <property type="match status" value="1"/>
</dbReference>
<keyword evidence="8" id="KW-1185">Reference proteome</keyword>
<keyword evidence="6" id="KW-0694">RNA-binding</keyword>
<keyword evidence="6" id="KW-0820">tRNA-binding</keyword>
<dbReference type="InterPro" id="IPR023509">
    <property type="entry name" value="DTD-like_sf"/>
</dbReference>
<evidence type="ECO:0000256" key="4">
    <source>
        <dbReference type="ARBA" id="ARBA00047676"/>
    </source>
</evidence>
<protein>
    <recommendedName>
        <fullName evidence="3 6">D-aminoacyl-tRNA deacylase</fullName>
        <ecNumber evidence="2 6">3.1.1.96</ecNumber>
    </recommendedName>
</protein>
<dbReference type="PANTHER" id="PTHR10472">
    <property type="entry name" value="D-TYROSYL-TRNA TYR DEACYLASE"/>
    <property type="match status" value="1"/>
</dbReference>
<dbReference type="NCBIfam" id="TIGR00256">
    <property type="entry name" value="D-aminoacyl-tRNA deacylase"/>
    <property type="match status" value="1"/>
</dbReference>
<evidence type="ECO:0000313" key="7">
    <source>
        <dbReference type="EMBL" id="KAF7684208.1"/>
    </source>
</evidence>
<comment type="subcellular location">
    <subcellularLocation>
        <location evidence="6">Cytoplasm</location>
    </subcellularLocation>
</comment>
<gene>
    <name evidence="7" type="primary">DTD1</name>
    <name evidence="7" type="ORF">TCON_0583</name>
</gene>
<evidence type="ECO:0000256" key="2">
    <source>
        <dbReference type="ARBA" id="ARBA00013056"/>
    </source>
</evidence>
<dbReference type="EMBL" id="SBIQ01000023">
    <property type="protein sequence ID" value="KAF7684208.1"/>
    <property type="molecule type" value="Genomic_DNA"/>
</dbReference>
<evidence type="ECO:0000256" key="1">
    <source>
        <dbReference type="ARBA" id="ARBA00009673"/>
    </source>
</evidence>
<comment type="caution">
    <text evidence="7">The sequence shown here is derived from an EMBL/GenBank/DDBJ whole genome shotgun (WGS) entry which is preliminary data.</text>
</comment>
<comment type="similarity">
    <text evidence="1 6">Belongs to the DTD family.</text>
</comment>
<dbReference type="EC" id="3.1.1.96" evidence="2 6"/>
<sequence>MKVVLQRVKSASVHHEGKLISSIGYGYALLVGFERDEPFENLQWMVEKILKIQLFDDWKNNIISKNFEILVLSQFTLFAKFKGKRPDFHYAESHEKAKELFNELIKLFKIKYSDEKIKSGLFGKQLLISLENDGPNTILLEK</sequence>
<evidence type="ECO:0000256" key="5">
    <source>
        <dbReference type="ARBA" id="ARBA00048018"/>
    </source>
</evidence>
<keyword evidence="6" id="KW-0378">Hydrolase</keyword>
<name>A0ABQ7I1C7_9MICR</name>
<proteinExistence type="inferred from homology"/>
<organism evidence="7 8">
    <name type="scientific">Astathelohania contejeani</name>
    <dbReference type="NCBI Taxonomy" id="164912"/>
    <lineage>
        <taxon>Eukaryota</taxon>
        <taxon>Fungi</taxon>
        <taxon>Fungi incertae sedis</taxon>
        <taxon>Microsporidia</taxon>
        <taxon>Astathelohaniidae</taxon>
        <taxon>Astathelohania</taxon>
    </lineage>
</organism>
<comment type="catalytic activity">
    <reaction evidence="5">
        <text>a D-aminoacyl-tRNA + H2O = a tRNA + a D-alpha-amino acid + H(+)</text>
        <dbReference type="Rhea" id="RHEA:13953"/>
        <dbReference type="Rhea" id="RHEA-COMP:10123"/>
        <dbReference type="Rhea" id="RHEA-COMP:10124"/>
        <dbReference type="ChEBI" id="CHEBI:15377"/>
        <dbReference type="ChEBI" id="CHEBI:15378"/>
        <dbReference type="ChEBI" id="CHEBI:59871"/>
        <dbReference type="ChEBI" id="CHEBI:78442"/>
        <dbReference type="ChEBI" id="CHEBI:79333"/>
        <dbReference type="EC" id="3.1.1.96"/>
    </reaction>
</comment>
<reference evidence="7 8" key="1">
    <citation type="submission" date="2019-01" db="EMBL/GenBank/DDBJ databases">
        <title>Genomes sequencing and comparative genomics of infectious freshwater microsporidia, Cucumispora dikerogammari and Thelohania contejeani.</title>
        <authorList>
            <person name="Cormier A."/>
            <person name="Giraud I."/>
            <person name="Wattier R."/>
            <person name="Teixeira M."/>
            <person name="Grandjean F."/>
            <person name="Rigaud T."/>
            <person name="Cordaux R."/>
        </authorList>
    </citation>
    <scope>NUCLEOTIDE SEQUENCE [LARGE SCALE GENOMIC DNA]</scope>
    <source>
        <strain evidence="7">T1</strain>
        <tissue evidence="7">Spores</tissue>
    </source>
</reference>
<dbReference type="Proteomes" id="UP001516464">
    <property type="component" value="Unassembled WGS sequence"/>
</dbReference>
<dbReference type="Pfam" id="PF02580">
    <property type="entry name" value="Tyr_Deacylase"/>
    <property type="match status" value="1"/>
</dbReference>